<evidence type="ECO:0000256" key="1">
    <source>
        <dbReference type="SAM" id="MobiDB-lite"/>
    </source>
</evidence>
<feature type="region of interest" description="Disordered" evidence="1">
    <location>
        <begin position="1"/>
        <end position="29"/>
    </location>
</feature>
<protein>
    <submittedName>
        <fullName evidence="2">Uncharacterized protein</fullName>
    </submittedName>
</protein>
<dbReference type="EMBL" id="JAHMHR010000041">
    <property type="protein sequence ID" value="KAK1672087.1"/>
    <property type="molecule type" value="Genomic_DNA"/>
</dbReference>
<name>A0AAJ0ADW3_9PEZI</name>
<dbReference type="Proteomes" id="UP001224890">
    <property type="component" value="Unassembled WGS sequence"/>
</dbReference>
<proteinExistence type="predicted"/>
<accession>A0AAJ0ADW3</accession>
<keyword evidence="3" id="KW-1185">Reference proteome</keyword>
<organism evidence="2 3">
    <name type="scientific">Colletotrichum godetiae</name>
    <dbReference type="NCBI Taxonomy" id="1209918"/>
    <lineage>
        <taxon>Eukaryota</taxon>
        <taxon>Fungi</taxon>
        <taxon>Dikarya</taxon>
        <taxon>Ascomycota</taxon>
        <taxon>Pezizomycotina</taxon>
        <taxon>Sordariomycetes</taxon>
        <taxon>Hypocreomycetidae</taxon>
        <taxon>Glomerellales</taxon>
        <taxon>Glomerellaceae</taxon>
        <taxon>Colletotrichum</taxon>
        <taxon>Colletotrichum acutatum species complex</taxon>
    </lineage>
</organism>
<evidence type="ECO:0000313" key="3">
    <source>
        <dbReference type="Proteomes" id="UP001224890"/>
    </source>
</evidence>
<evidence type="ECO:0000313" key="2">
    <source>
        <dbReference type="EMBL" id="KAK1672087.1"/>
    </source>
</evidence>
<dbReference type="GeneID" id="85457282"/>
<sequence>MEETVAFDTRMHRRTKSSIHRNASSRAVTRHSPCTKYAEPWYSMLRIPVQHPCYSHEMRDGGWSLILPTDRCAAPPQRMSPERPRLASLPYKILRDHITNDQGRYLLSDGRKDTDLVIPVLPPACSWKTKTQYWLLETLHQANNPRILQVTGSSKCVNDVQSALSIGLSRTRSYHDSSLEPVQWWFHTQSTRCIAASLRQDNHTTTLALSVYAPLQPARGARTLLMDGTYLSPTSYKDDGQPMSHRILRRASKSGSACQLISICQYMGSPDSVTGLLHPHIEITFRNPSEQTSHRCELSAKYLFNVSVKVPHYRQQPSASRLLIRQSLIIH</sequence>
<dbReference type="RefSeq" id="XP_060426090.1">
    <property type="nucleotide sequence ID" value="XM_060572756.1"/>
</dbReference>
<reference evidence="2" key="1">
    <citation type="submission" date="2021-06" db="EMBL/GenBank/DDBJ databases">
        <title>Comparative genomics, transcriptomics and evolutionary studies reveal genomic signatures of adaptation to plant cell wall in hemibiotrophic fungi.</title>
        <authorList>
            <consortium name="DOE Joint Genome Institute"/>
            <person name="Baroncelli R."/>
            <person name="Diaz J.F."/>
            <person name="Benocci T."/>
            <person name="Peng M."/>
            <person name="Battaglia E."/>
            <person name="Haridas S."/>
            <person name="Andreopoulos W."/>
            <person name="Labutti K."/>
            <person name="Pangilinan J."/>
            <person name="Floch G.L."/>
            <person name="Makela M.R."/>
            <person name="Henrissat B."/>
            <person name="Grigoriev I.V."/>
            <person name="Crouch J.A."/>
            <person name="De Vries R.P."/>
            <person name="Sukno S.A."/>
            <person name="Thon M.R."/>
        </authorList>
    </citation>
    <scope>NUCLEOTIDE SEQUENCE</scope>
    <source>
        <strain evidence="2">CBS 193.32</strain>
    </source>
</reference>
<comment type="caution">
    <text evidence="2">The sequence shown here is derived from an EMBL/GenBank/DDBJ whole genome shotgun (WGS) entry which is preliminary data.</text>
</comment>
<gene>
    <name evidence="2" type="ORF">BDP55DRAFT_635293</name>
</gene>
<dbReference type="AlphaFoldDB" id="A0AAJ0ADW3"/>